<evidence type="ECO:0000313" key="1">
    <source>
        <dbReference type="EMBL" id="VDR38108.1"/>
    </source>
</evidence>
<sequence>MPAVRFWFDPVCPYSWPTAEWLHEAVGGPEALEWELMSLAILNEGRELPARATARMRDSRSAGRLFASLAREVDGTRLWEALRAFNDLYHRDGAVLDEPSMRTMLRMLGLPPGHAASVADRSLDPAVSDAHARSQEAAGGSGGSPLIALGDTVFHGPILRTVPDAAAGRALFDALGTVASVDAFTSVQRLRHPT</sequence>
<gene>
    <name evidence="1" type="ORF">NCTC10741_01223</name>
</gene>
<dbReference type="CDD" id="cd02972">
    <property type="entry name" value="DsbA_family"/>
    <property type="match status" value="1"/>
</dbReference>
<dbReference type="Gene3D" id="3.40.30.10">
    <property type="entry name" value="Glutaredoxin"/>
    <property type="match status" value="1"/>
</dbReference>
<accession>A0A3P8KEB6</accession>
<dbReference type="EMBL" id="LR131273">
    <property type="protein sequence ID" value="VDR38108.1"/>
    <property type="molecule type" value="Genomic_DNA"/>
</dbReference>
<dbReference type="OrthoDB" id="3572655at2"/>
<evidence type="ECO:0000313" key="2">
    <source>
        <dbReference type="Proteomes" id="UP000271626"/>
    </source>
</evidence>
<reference evidence="1 2" key="1">
    <citation type="submission" date="2018-12" db="EMBL/GenBank/DDBJ databases">
        <authorList>
            <consortium name="Pathogen Informatics"/>
        </authorList>
    </citation>
    <scope>NUCLEOTIDE SEQUENCE [LARGE SCALE GENOMIC DNA]</scope>
    <source>
        <strain evidence="1 2">NCTC10741</strain>
    </source>
</reference>
<dbReference type="InterPro" id="IPR053977">
    <property type="entry name" value="Rv2466c-like"/>
</dbReference>
<evidence type="ECO:0008006" key="3">
    <source>
        <dbReference type="Google" id="ProtNLM"/>
    </source>
</evidence>
<proteinExistence type="predicted"/>
<protein>
    <recommendedName>
        <fullName evidence="3">DSBA-like thioredoxin domain-containing protein</fullName>
    </recommendedName>
</protein>
<dbReference type="RefSeq" id="WP_126195411.1">
    <property type="nucleotide sequence ID" value="NZ_CP085954.1"/>
</dbReference>
<dbReference type="AlphaFoldDB" id="A0A3P8KEB6"/>
<name>A0A3P8KEB6_TSUPA</name>
<organism evidence="1 2">
    <name type="scientific">Tsukamurella paurometabola</name>
    <name type="common">Corynebacterium paurometabolum</name>
    <dbReference type="NCBI Taxonomy" id="2061"/>
    <lineage>
        <taxon>Bacteria</taxon>
        <taxon>Bacillati</taxon>
        <taxon>Actinomycetota</taxon>
        <taxon>Actinomycetes</taxon>
        <taxon>Mycobacteriales</taxon>
        <taxon>Tsukamurellaceae</taxon>
        <taxon>Tsukamurella</taxon>
    </lineage>
</organism>
<dbReference type="SUPFAM" id="SSF52833">
    <property type="entry name" value="Thioredoxin-like"/>
    <property type="match status" value="1"/>
</dbReference>
<dbReference type="Pfam" id="PF22234">
    <property type="entry name" value="Rv2466c-like"/>
    <property type="match status" value="1"/>
</dbReference>
<dbReference type="Proteomes" id="UP000271626">
    <property type="component" value="Chromosome"/>
</dbReference>
<dbReference type="InterPro" id="IPR036249">
    <property type="entry name" value="Thioredoxin-like_sf"/>
</dbReference>